<gene>
    <name evidence="1" type="ORF">AFL42_10200</name>
</gene>
<dbReference type="Proteomes" id="UP000037854">
    <property type="component" value="Unassembled WGS sequence"/>
</dbReference>
<keyword evidence="2" id="KW-1185">Reference proteome</keyword>
<comment type="caution">
    <text evidence="1">The sequence shown here is derived from an EMBL/GenBank/DDBJ whole genome shotgun (WGS) entry which is preliminary data.</text>
</comment>
<sequence>MENETVSEWLGSKGLSNTDIDFIETILTFTSTAIVLESKTEDINKKFQATFPEKKAKIMPDLTYQQFEEILQDNGLSVNLSELLKRFSSQGICVELCEKLLRKQDDN</sequence>
<dbReference type="GeneID" id="67524717"/>
<proteinExistence type="predicted"/>
<dbReference type="EMBL" id="LGTK01000031">
    <property type="protein sequence ID" value="KPH74487.1"/>
    <property type="molecule type" value="Genomic_DNA"/>
</dbReference>
<reference evidence="1 2" key="1">
    <citation type="submission" date="2015-07" db="EMBL/GenBank/DDBJ databases">
        <title>High-quality draft genome sequence of Oceanobacillus caeni HM6, a bacillus isolated from a human feces.</title>
        <authorList>
            <person name="Kumar J."/>
            <person name="Verma M.K."/>
            <person name="Pandey R."/>
            <person name="Bhambi M."/>
            <person name="Chauhan N."/>
        </authorList>
    </citation>
    <scope>NUCLEOTIDE SEQUENCE [LARGE SCALE GENOMIC DNA]</scope>
    <source>
        <strain evidence="1 2">HM6</strain>
    </source>
</reference>
<accession>A0ABR5MIS5</accession>
<protein>
    <submittedName>
        <fullName evidence="1">Uncharacterized protein</fullName>
    </submittedName>
</protein>
<evidence type="ECO:0000313" key="2">
    <source>
        <dbReference type="Proteomes" id="UP000037854"/>
    </source>
</evidence>
<name>A0ABR5MIS5_9BACI</name>
<evidence type="ECO:0000313" key="1">
    <source>
        <dbReference type="EMBL" id="KPH74487.1"/>
    </source>
</evidence>
<dbReference type="RefSeq" id="WP_047185753.1">
    <property type="nucleotide sequence ID" value="NZ_JANKBL010000035.1"/>
</dbReference>
<organism evidence="1 2">
    <name type="scientific">Oceanobacillus caeni</name>
    <dbReference type="NCBI Taxonomy" id="405946"/>
    <lineage>
        <taxon>Bacteria</taxon>
        <taxon>Bacillati</taxon>
        <taxon>Bacillota</taxon>
        <taxon>Bacilli</taxon>
        <taxon>Bacillales</taxon>
        <taxon>Bacillaceae</taxon>
        <taxon>Oceanobacillus</taxon>
    </lineage>
</organism>